<comment type="caution">
    <text evidence="1">The sequence shown here is derived from an EMBL/GenBank/DDBJ whole genome shotgun (WGS) entry which is preliminary data.</text>
</comment>
<accession>A0A0B5X6Z3</accession>
<dbReference type="KEGG" id="bcoa:BF29_2507"/>
<dbReference type="KEGG" id="bcoa:BF29_2583"/>
<evidence type="ECO:0000313" key="1">
    <source>
        <dbReference type="EMBL" id="SHF74515.1"/>
    </source>
</evidence>
<protein>
    <submittedName>
        <fullName evidence="1">Uncharacterized protein</fullName>
    </submittedName>
</protein>
<evidence type="ECO:0000313" key="2">
    <source>
        <dbReference type="Proteomes" id="UP000184029"/>
    </source>
</evidence>
<gene>
    <name evidence="1" type="ORF">SAMN02745208_02602</name>
</gene>
<dbReference type="AlphaFoldDB" id="A0A0B5X6Z3"/>
<sequence length="52" mass="6041">MTNATITELKRSHLLRQLENNGVTQFNNQSIYDLSYHDLVYALTLQKIQMGD</sequence>
<organism evidence="1 2">
    <name type="scientific">Heyndrickxia coagulans DSM 1 = ATCC 7050</name>
    <dbReference type="NCBI Taxonomy" id="1121088"/>
    <lineage>
        <taxon>Bacteria</taxon>
        <taxon>Bacillati</taxon>
        <taxon>Bacillota</taxon>
        <taxon>Bacilli</taxon>
        <taxon>Bacillales</taxon>
        <taxon>Bacillaceae</taxon>
        <taxon>Heyndrickxia</taxon>
    </lineage>
</organism>
<dbReference type="HOGENOM" id="CLU_3076636_0_0_9"/>
<dbReference type="EMBL" id="FQUB01000068">
    <property type="protein sequence ID" value="SHF74515.1"/>
    <property type="molecule type" value="Genomic_DNA"/>
</dbReference>
<name>A0A0B5X6Z3_HEYCO</name>
<proteinExistence type="predicted"/>
<dbReference type="Proteomes" id="UP000184029">
    <property type="component" value="Unassembled WGS sequence"/>
</dbReference>
<reference evidence="1 2" key="1">
    <citation type="submission" date="2016-11" db="EMBL/GenBank/DDBJ databases">
        <authorList>
            <person name="Varghese N."/>
            <person name="Submissions S."/>
        </authorList>
    </citation>
    <scope>NUCLEOTIDE SEQUENCE [LARGE SCALE GENOMIC DNA]</scope>
    <source>
        <strain evidence="1 2">DSM 1</strain>
    </source>
</reference>